<protein>
    <submittedName>
        <fullName evidence="2">Putative ovule protein</fullName>
    </submittedName>
</protein>
<keyword evidence="1" id="KW-0472">Membrane</keyword>
<evidence type="ECO:0000313" key="2">
    <source>
        <dbReference type="EMBL" id="JAP07794.1"/>
    </source>
</evidence>
<accession>A0A0V0GHY0</accession>
<name>A0A0V0GHY0_SOLCH</name>
<sequence length="81" mass="9803">MTLLHLEQFIWMPKEEYFARNCSSAYLCFSNFLMYIFFVLGFNNNHFMVELIFLLQVLSLLCFRRTEKVQRICDIKMEIGC</sequence>
<organism evidence="2">
    <name type="scientific">Solanum chacoense</name>
    <name type="common">Chaco potato</name>
    <dbReference type="NCBI Taxonomy" id="4108"/>
    <lineage>
        <taxon>Eukaryota</taxon>
        <taxon>Viridiplantae</taxon>
        <taxon>Streptophyta</taxon>
        <taxon>Embryophyta</taxon>
        <taxon>Tracheophyta</taxon>
        <taxon>Spermatophyta</taxon>
        <taxon>Magnoliopsida</taxon>
        <taxon>eudicotyledons</taxon>
        <taxon>Gunneridae</taxon>
        <taxon>Pentapetalae</taxon>
        <taxon>asterids</taxon>
        <taxon>lamiids</taxon>
        <taxon>Solanales</taxon>
        <taxon>Solanaceae</taxon>
        <taxon>Solanoideae</taxon>
        <taxon>Solaneae</taxon>
        <taxon>Solanum</taxon>
    </lineage>
</organism>
<evidence type="ECO:0000256" key="1">
    <source>
        <dbReference type="SAM" id="Phobius"/>
    </source>
</evidence>
<reference evidence="2" key="1">
    <citation type="submission" date="2015-12" db="EMBL/GenBank/DDBJ databases">
        <title>Gene expression during late stages of embryo sac development: a critical building block for successful pollen-pistil interactions.</title>
        <authorList>
            <person name="Liu Y."/>
            <person name="Joly V."/>
            <person name="Sabar M."/>
            <person name="Matton D.P."/>
        </authorList>
    </citation>
    <scope>NUCLEOTIDE SEQUENCE</scope>
</reference>
<dbReference type="AlphaFoldDB" id="A0A0V0GHY0"/>
<dbReference type="EMBL" id="GEDG01038044">
    <property type="protein sequence ID" value="JAP07794.1"/>
    <property type="molecule type" value="Transcribed_RNA"/>
</dbReference>
<feature type="transmembrane region" description="Helical" evidence="1">
    <location>
        <begin position="21"/>
        <end position="40"/>
    </location>
</feature>
<proteinExistence type="predicted"/>
<feature type="transmembrane region" description="Helical" evidence="1">
    <location>
        <begin position="46"/>
        <end position="63"/>
    </location>
</feature>
<keyword evidence="1" id="KW-0812">Transmembrane</keyword>
<keyword evidence="1" id="KW-1133">Transmembrane helix</keyword>